<dbReference type="InterPro" id="IPR002563">
    <property type="entry name" value="Flavin_Rdtase-like_dom"/>
</dbReference>
<keyword evidence="3" id="KW-0288">FMN</keyword>
<name>A0ABU9N0T4_9GAMM</name>
<evidence type="ECO:0000256" key="4">
    <source>
        <dbReference type="ARBA" id="ARBA00038054"/>
    </source>
</evidence>
<evidence type="ECO:0000313" key="6">
    <source>
        <dbReference type="EMBL" id="MEM0515885.1"/>
    </source>
</evidence>
<proteinExistence type="inferred from homology"/>
<evidence type="ECO:0000256" key="1">
    <source>
        <dbReference type="ARBA" id="ARBA00001917"/>
    </source>
</evidence>
<comment type="similarity">
    <text evidence="4">Belongs to the flavoredoxin family.</text>
</comment>
<evidence type="ECO:0000256" key="2">
    <source>
        <dbReference type="ARBA" id="ARBA00022630"/>
    </source>
</evidence>
<dbReference type="EMBL" id="JBCGCU010000011">
    <property type="protein sequence ID" value="MEM0515885.1"/>
    <property type="molecule type" value="Genomic_DNA"/>
</dbReference>
<protein>
    <submittedName>
        <fullName evidence="6">Flavin reductase</fullName>
    </submittedName>
</protein>
<comment type="caution">
    <text evidence="6">The sequence shown here is derived from an EMBL/GenBank/DDBJ whole genome shotgun (WGS) entry which is preliminary data.</text>
</comment>
<dbReference type="Proteomes" id="UP001447008">
    <property type="component" value="Unassembled WGS sequence"/>
</dbReference>
<comment type="cofactor">
    <cofactor evidence="1">
        <name>FMN</name>
        <dbReference type="ChEBI" id="CHEBI:58210"/>
    </cofactor>
</comment>
<dbReference type="PANTHER" id="PTHR33798:SF5">
    <property type="entry name" value="FLAVIN REDUCTASE LIKE DOMAIN-CONTAINING PROTEIN"/>
    <property type="match status" value="1"/>
</dbReference>
<sequence>MQFSKDDLGAMPSRYRAHFVNSLSGYKSANLVGTTDGKGNHNLAIVSSVVHLGAHPPLVAMIMRPDVVERHTLSNIRATGWYTINQVNSGFWQAAHQTSAKYAVHESEFDAVGLEPQFIGECPAPFVSQSLLKYSVKLVAEQVIEQNGTLILIGAIEQGEVSDNALCSDGHIDLNSIDTVAITGLDGYHVGSRLGRLSYAQPHVWPSALDD</sequence>
<gene>
    <name evidence="6" type="ORF">WCN91_10755</name>
</gene>
<organism evidence="6 7">
    <name type="scientific">Pseudoalteromonas qingdaonensis</name>
    <dbReference type="NCBI Taxonomy" id="3131913"/>
    <lineage>
        <taxon>Bacteria</taxon>
        <taxon>Pseudomonadati</taxon>
        <taxon>Pseudomonadota</taxon>
        <taxon>Gammaproteobacteria</taxon>
        <taxon>Alteromonadales</taxon>
        <taxon>Pseudoalteromonadaceae</taxon>
        <taxon>Pseudoalteromonas</taxon>
    </lineage>
</organism>
<dbReference type="InterPro" id="IPR012349">
    <property type="entry name" value="Split_barrel_FMN-bd"/>
</dbReference>
<evidence type="ECO:0000259" key="5">
    <source>
        <dbReference type="Pfam" id="PF01613"/>
    </source>
</evidence>
<accession>A0ABU9N0T4</accession>
<reference evidence="6 7" key="1">
    <citation type="submission" date="2024-03" db="EMBL/GenBank/DDBJ databases">
        <title>Pseudoalteromonas qingdaonensis sp. nov., isolated from the intestines of marine benthic organisms.</title>
        <authorList>
            <person name="Lin X."/>
            <person name="Fang S."/>
            <person name="Hu X."/>
        </authorList>
    </citation>
    <scope>NUCLEOTIDE SEQUENCE [LARGE SCALE GENOMIC DNA]</scope>
    <source>
        <strain evidence="6 7">YIC-827</strain>
    </source>
</reference>
<keyword evidence="7" id="KW-1185">Reference proteome</keyword>
<evidence type="ECO:0000256" key="3">
    <source>
        <dbReference type="ARBA" id="ARBA00022643"/>
    </source>
</evidence>
<dbReference type="PANTHER" id="PTHR33798">
    <property type="entry name" value="FLAVOPROTEIN OXYGENASE"/>
    <property type="match status" value="1"/>
</dbReference>
<dbReference type="Gene3D" id="2.30.110.10">
    <property type="entry name" value="Electron Transport, Fmn-binding Protein, Chain A"/>
    <property type="match status" value="1"/>
</dbReference>
<keyword evidence="2" id="KW-0285">Flavoprotein</keyword>
<evidence type="ECO:0000313" key="7">
    <source>
        <dbReference type="Proteomes" id="UP001447008"/>
    </source>
</evidence>
<dbReference type="RefSeq" id="WP_342678920.1">
    <property type="nucleotide sequence ID" value="NZ_JBCGCU010000011.1"/>
</dbReference>
<dbReference type="Pfam" id="PF01613">
    <property type="entry name" value="Flavin_Reduct"/>
    <property type="match status" value="1"/>
</dbReference>
<feature type="domain" description="Flavin reductase like" evidence="5">
    <location>
        <begin position="26"/>
        <end position="165"/>
    </location>
</feature>
<dbReference type="SUPFAM" id="SSF50475">
    <property type="entry name" value="FMN-binding split barrel"/>
    <property type="match status" value="1"/>
</dbReference>